<dbReference type="Proteomes" id="UP001057375">
    <property type="component" value="Unassembled WGS sequence"/>
</dbReference>
<comment type="caution">
    <text evidence="2">The sequence shown here is derived from an EMBL/GenBank/DDBJ whole genome shotgun (WGS) entry which is preliminary data.</text>
</comment>
<gene>
    <name evidence="2" type="ORF">ADUPG1_008317</name>
</gene>
<evidence type="ECO:0000313" key="3">
    <source>
        <dbReference type="Proteomes" id="UP001057375"/>
    </source>
</evidence>
<proteinExistence type="predicted"/>
<keyword evidence="3" id="KW-1185">Reference proteome</keyword>
<protein>
    <submittedName>
        <fullName evidence="2">Uncharacterized protein</fullName>
    </submittedName>
</protein>
<accession>A0ABQ5KRI5</accession>
<dbReference type="EMBL" id="BQXS01010920">
    <property type="protein sequence ID" value="GKT35087.1"/>
    <property type="molecule type" value="Genomic_DNA"/>
</dbReference>
<evidence type="ECO:0000256" key="1">
    <source>
        <dbReference type="SAM" id="MobiDB-lite"/>
    </source>
</evidence>
<reference evidence="2" key="1">
    <citation type="submission" date="2022-03" db="EMBL/GenBank/DDBJ databases">
        <title>Draft genome sequence of Aduncisulcus paluster, a free-living microaerophilic Fornicata.</title>
        <authorList>
            <person name="Yuyama I."/>
            <person name="Kume K."/>
            <person name="Tamura T."/>
            <person name="Inagaki Y."/>
            <person name="Hashimoto T."/>
        </authorList>
    </citation>
    <scope>NUCLEOTIDE SEQUENCE</scope>
    <source>
        <strain evidence="2">NY0171</strain>
    </source>
</reference>
<evidence type="ECO:0000313" key="2">
    <source>
        <dbReference type="EMBL" id="GKT35087.1"/>
    </source>
</evidence>
<name>A0ABQ5KRI5_9EUKA</name>
<feature type="region of interest" description="Disordered" evidence="1">
    <location>
        <begin position="245"/>
        <end position="267"/>
    </location>
</feature>
<organism evidence="2 3">
    <name type="scientific">Aduncisulcus paluster</name>
    <dbReference type="NCBI Taxonomy" id="2918883"/>
    <lineage>
        <taxon>Eukaryota</taxon>
        <taxon>Metamonada</taxon>
        <taxon>Carpediemonas-like organisms</taxon>
        <taxon>Aduncisulcus</taxon>
    </lineage>
</organism>
<sequence>MSYPKITLSLAEKATALQENEFSGKTLSKEERTRLLWDLLATDIPDEIISAFAGKNLGMSQKKDIIKTEPGSSKKTEKIVTAPTKPLLKSCSRDDYRTFVDKFEKYRTATGASFSDDFVSTRASMEWLVMKPTSCMGDIFIIGLRDYYTPASWTELEGNQEGVCERTRSLEKIRVAITDIAIEAAYCRELYESRQSDVISLILSRITNYGLKKYVENGLRTPRPNLKDILERAIEYDERSMIARAMTDTDKRSSKDKKRQWEVLSPL</sequence>